<name>A0A839AIF7_9HYPH</name>
<organism evidence="2 3">
    <name type="scientific">Stappia albiluteola</name>
    <dbReference type="NCBI Taxonomy" id="2758565"/>
    <lineage>
        <taxon>Bacteria</taxon>
        <taxon>Pseudomonadati</taxon>
        <taxon>Pseudomonadota</taxon>
        <taxon>Alphaproteobacteria</taxon>
        <taxon>Hyphomicrobiales</taxon>
        <taxon>Stappiaceae</taxon>
        <taxon>Stappia</taxon>
    </lineage>
</organism>
<proteinExistence type="predicted"/>
<gene>
    <name evidence="2" type="ORF">H2509_14310</name>
</gene>
<reference evidence="2 3" key="1">
    <citation type="submission" date="2020-07" db="EMBL/GenBank/DDBJ databases">
        <title>Stappia sp., F7233, whole genome shotgun sequencing project.</title>
        <authorList>
            <person name="Jiang S."/>
            <person name="Liu Z.W."/>
            <person name="Du Z.J."/>
        </authorList>
    </citation>
    <scope>NUCLEOTIDE SEQUENCE [LARGE SCALE GENOMIC DNA]</scope>
    <source>
        <strain evidence="2 3">F7233</strain>
    </source>
</reference>
<keyword evidence="3" id="KW-1185">Reference proteome</keyword>
<sequence>MKMFRKAAMSGLAVALVAGAVITTASAPAEAKKWYNTPGAAAAGGFVAGALVGSALSQPRYYYEPAPVYVEPAPVYYARPAPWTPAWYQYCSARYQTFNPNTGYYFYRPGQARFCR</sequence>
<accession>A0A839AIF7</accession>
<feature type="chain" id="PRO_5032544876" evidence="1">
    <location>
        <begin position="30"/>
        <end position="116"/>
    </location>
</feature>
<evidence type="ECO:0000256" key="1">
    <source>
        <dbReference type="SAM" id="SignalP"/>
    </source>
</evidence>
<evidence type="ECO:0000313" key="2">
    <source>
        <dbReference type="EMBL" id="MBA5778299.1"/>
    </source>
</evidence>
<evidence type="ECO:0000313" key="3">
    <source>
        <dbReference type="Proteomes" id="UP000541109"/>
    </source>
</evidence>
<dbReference type="Proteomes" id="UP000541109">
    <property type="component" value="Unassembled WGS sequence"/>
</dbReference>
<dbReference type="EMBL" id="JACFXV010000061">
    <property type="protein sequence ID" value="MBA5778299.1"/>
    <property type="molecule type" value="Genomic_DNA"/>
</dbReference>
<feature type="signal peptide" evidence="1">
    <location>
        <begin position="1"/>
        <end position="29"/>
    </location>
</feature>
<dbReference type="AlphaFoldDB" id="A0A839AIF7"/>
<protein>
    <submittedName>
        <fullName evidence="2">BA14K family protein</fullName>
    </submittedName>
</protein>
<keyword evidence="1" id="KW-0732">Signal</keyword>
<comment type="caution">
    <text evidence="2">The sequence shown here is derived from an EMBL/GenBank/DDBJ whole genome shotgun (WGS) entry which is preliminary data.</text>
</comment>